<keyword evidence="2" id="KW-0413">Isomerase</keyword>
<dbReference type="InterPro" id="IPR036237">
    <property type="entry name" value="Xyl_isomerase-like_sf"/>
</dbReference>
<protein>
    <submittedName>
        <fullName evidence="2">Sugar phosphate isomerase/epimerase</fullName>
    </submittedName>
</protein>
<dbReference type="STRING" id="1122206.SAMN02745753_02647"/>
<dbReference type="PANTHER" id="PTHR12110">
    <property type="entry name" value="HYDROXYPYRUVATE ISOMERASE"/>
    <property type="match status" value="1"/>
</dbReference>
<keyword evidence="3" id="KW-1185">Reference proteome</keyword>
<accession>A0A1M5EHT2</accession>
<proteinExistence type="predicted"/>
<name>A0A1M5EHT2_9GAMM</name>
<reference evidence="3" key="1">
    <citation type="submission" date="2016-11" db="EMBL/GenBank/DDBJ databases">
        <authorList>
            <person name="Varghese N."/>
            <person name="Submissions S."/>
        </authorList>
    </citation>
    <scope>NUCLEOTIDE SEQUENCE [LARGE SCALE GENOMIC DNA]</scope>
    <source>
        <strain evidence="3">DSM 16579</strain>
    </source>
</reference>
<evidence type="ECO:0000259" key="1">
    <source>
        <dbReference type="Pfam" id="PF01261"/>
    </source>
</evidence>
<gene>
    <name evidence="2" type="ORF">SAMN02745753_02647</name>
</gene>
<dbReference type="InterPro" id="IPR013022">
    <property type="entry name" value="Xyl_isomerase-like_TIM-brl"/>
</dbReference>
<dbReference type="GO" id="GO:0016853">
    <property type="term" value="F:isomerase activity"/>
    <property type="evidence" value="ECO:0007669"/>
    <property type="project" value="UniProtKB-KW"/>
</dbReference>
<dbReference type="PANTHER" id="PTHR12110:SF21">
    <property type="entry name" value="XYLOSE ISOMERASE-LIKE TIM BARREL DOMAIN-CONTAINING PROTEIN"/>
    <property type="match status" value="1"/>
</dbReference>
<dbReference type="Proteomes" id="UP000184517">
    <property type="component" value="Unassembled WGS sequence"/>
</dbReference>
<dbReference type="Gene3D" id="3.20.20.150">
    <property type="entry name" value="Divalent-metal-dependent TIM barrel enzymes"/>
    <property type="match status" value="1"/>
</dbReference>
<dbReference type="RefSeq" id="WP_072840166.1">
    <property type="nucleotide sequence ID" value="NZ_FQVF01000011.1"/>
</dbReference>
<dbReference type="Pfam" id="PF01261">
    <property type="entry name" value="AP_endonuc_2"/>
    <property type="match status" value="1"/>
</dbReference>
<dbReference type="AlphaFoldDB" id="A0A1M5EHT2"/>
<dbReference type="SUPFAM" id="SSF51658">
    <property type="entry name" value="Xylose isomerase-like"/>
    <property type="match status" value="1"/>
</dbReference>
<dbReference type="InterPro" id="IPR050312">
    <property type="entry name" value="IolE/XylAMocC-like"/>
</dbReference>
<feature type="domain" description="Xylose isomerase-like TIM barrel" evidence="1">
    <location>
        <begin position="17"/>
        <end position="243"/>
    </location>
</feature>
<organism evidence="2 3">
    <name type="scientific">Marinomonas polaris DSM 16579</name>
    <dbReference type="NCBI Taxonomy" id="1122206"/>
    <lineage>
        <taxon>Bacteria</taxon>
        <taxon>Pseudomonadati</taxon>
        <taxon>Pseudomonadota</taxon>
        <taxon>Gammaproteobacteria</taxon>
        <taxon>Oceanospirillales</taxon>
        <taxon>Oceanospirillaceae</taxon>
        <taxon>Marinomonas</taxon>
    </lineage>
</organism>
<evidence type="ECO:0000313" key="3">
    <source>
        <dbReference type="Proteomes" id="UP000184517"/>
    </source>
</evidence>
<sequence>MLSIAANLFHSTLEDKFAALAQAGFLNIDLTHSDFGADKRDIEHIAELAKRNGIEISSASSLREFGGNTNHIHEYDMDLARNYLKTLAQLNCRLLVVMPPTIRSKNIDTNQILADLRALANLAIPYRIKIALKALPWSPYIGSYQAAASLCRDVNSPNFGLVIDTFHFLSESEAIDVLEEIPTSDIFLVQCSDFNSSMTYSLEDQIETYHHKRLIPGDGYYESSIVTLIEHLHQQGYRGHYSILANNAIYKTQQTDELISRINSFQEACQAFL</sequence>
<evidence type="ECO:0000313" key="2">
    <source>
        <dbReference type="EMBL" id="SHF78828.1"/>
    </source>
</evidence>
<dbReference type="OrthoDB" id="9780241at2"/>
<dbReference type="EMBL" id="FQVF01000011">
    <property type="protein sequence ID" value="SHF78828.1"/>
    <property type="molecule type" value="Genomic_DNA"/>
</dbReference>